<dbReference type="InParanoid" id="T0RT77"/>
<evidence type="ECO:0000256" key="1">
    <source>
        <dbReference type="SAM" id="MobiDB-lite"/>
    </source>
</evidence>
<gene>
    <name evidence="2" type="ORF">SDRG_06964</name>
</gene>
<accession>T0RT77</accession>
<dbReference type="GeneID" id="19947691"/>
<protein>
    <submittedName>
        <fullName evidence="2">Uncharacterized protein</fullName>
    </submittedName>
</protein>
<keyword evidence="3" id="KW-1185">Reference proteome</keyword>
<evidence type="ECO:0000313" key="3">
    <source>
        <dbReference type="Proteomes" id="UP000030762"/>
    </source>
</evidence>
<sequence length="573" mass="59240">MFTDVAAYVKRKDDHVKFLVDEWFGAVVEAKAGLKERPPATAHGLYGLVLALACDKDLALAMAGSDLHDGMKSTWAALHCANLLAAKSARVAAATGFANLVLRTDEDEVRVAAICPRNAVLSSPKLCFIGGDDIPGLRLAVVLSNVALTLVPAPVVDPDDAAAGSNGAAPVGNNDTPKAAAHYLVVDAPIVIAALNKAAALGVVVDLPAKMQEVFAKSKTAVLADVDLSANTSWLRHNFVAHAPLRESAPALSKAELRGAPAPVRGPSDKSAEPQLPTRNRPADKNRSVASSAPEPIPSPSAPTTEKDAAVPATAANDKDALVVAHAQHKTLLAQQAQQEQAADEARRLHTSQVAALDARCKAAEAGRMAAEARSHMLEIELAKAQTTAAVGAVQNAGLQEALGVASDRLASLQLHNTWLAAQLNAAAQGAPAYWSAPPQGAPAYWSAPPRGAPAHWSALPQGAPDVDMSAVDMEEGFYDDAAPAPSPSGQPAPPQADTTPARTKGSLNETLFGLLNEMPAAKARSKATPAPQPATGTNPFAPSPARKRSSTVPRKRPAGPAMHAPAKKVNQA</sequence>
<organism evidence="2 3">
    <name type="scientific">Saprolegnia diclina (strain VS20)</name>
    <dbReference type="NCBI Taxonomy" id="1156394"/>
    <lineage>
        <taxon>Eukaryota</taxon>
        <taxon>Sar</taxon>
        <taxon>Stramenopiles</taxon>
        <taxon>Oomycota</taxon>
        <taxon>Saprolegniomycetes</taxon>
        <taxon>Saprolegniales</taxon>
        <taxon>Saprolegniaceae</taxon>
        <taxon>Saprolegnia</taxon>
    </lineage>
</organism>
<feature type="compositionally biased region" description="Basic residues" evidence="1">
    <location>
        <begin position="546"/>
        <end position="558"/>
    </location>
</feature>
<dbReference type="AlphaFoldDB" id="T0RT77"/>
<dbReference type="RefSeq" id="XP_008611000.1">
    <property type="nucleotide sequence ID" value="XM_008612778.1"/>
</dbReference>
<dbReference type="Proteomes" id="UP000030762">
    <property type="component" value="Unassembled WGS sequence"/>
</dbReference>
<feature type="region of interest" description="Disordered" evidence="1">
    <location>
        <begin position="479"/>
        <end position="505"/>
    </location>
</feature>
<proteinExistence type="predicted"/>
<dbReference type="VEuPathDB" id="FungiDB:SDRG_06964"/>
<evidence type="ECO:0000313" key="2">
    <source>
        <dbReference type="EMBL" id="EQC35683.1"/>
    </source>
</evidence>
<feature type="region of interest" description="Disordered" evidence="1">
    <location>
        <begin position="519"/>
        <end position="573"/>
    </location>
</feature>
<feature type="region of interest" description="Disordered" evidence="1">
    <location>
        <begin position="259"/>
        <end position="312"/>
    </location>
</feature>
<name>T0RT77_SAPDV</name>
<feature type="compositionally biased region" description="Pro residues" evidence="1">
    <location>
        <begin position="485"/>
        <end position="495"/>
    </location>
</feature>
<reference evidence="2 3" key="1">
    <citation type="submission" date="2012-04" db="EMBL/GenBank/DDBJ databases">
        <title>The Genome Sequence of Saprolegnia declina VS20.</title>
        <authorList>
            <consortium name="The Broad Institute Genome Sequencing Platform"/>
            <person name="Russ C."/>
            <person name="Nusbaum C."/>
            <person name="Tyler B."/>
            <person name="van West P."/>
            <person name="Dieguez-Uribeondo J."/>
            <person name="de Bruijn I."/>
            <person name="Tripathy S."/>
            <person name="Jiang R."/>
            <person name="Young S.K."/>
            <person name="Zeng Q."/>
            <person name="Gargeya S."/>
            <person name="Fitzgerald M."/>
            <person name="Haas B."/>
            <person name="Abouelleil A."/>
            <person name="Alvarado L."/>
            <person name="Arachchi H.M."/>
            <person name="Berlin A."/>
            <person name="Chapman S.B."/>
            <person name="Goldberg J."/>
            <person name="Griggs A."/>
            <person name="Gujja S."/>
            <person name="Hansen M."/>
            <person name="Howarth C."/>
            <person name="Imamovic A."/>
            <person name="Larimer J."/>
            <person name="McCowen C."/>
            <person name="Montmayeur A."/>
            <person name="Murphy C."/>
            <person name="Neiman D."/>
            <person name="Pearson M."/>
            <person name="Priest M."/>
            <person name="Roberts A."/>
            <person name="Saif S."/>
            <person name="Shea T."/>
            <person name="Sisk P."/>
            <person name="Sykes S."/>
            <person name="Wortman J."/>
            <person name="Nusbaum C."/>
            <person name="Birren B."/>
        </authorList>
    </citation>
    <scope>NUCLEOTIDE SEQUENCE [LARGE SCALE GENOMIC DNA]</scope>
    <source>
        <strain evidence="2 3">VS20</strain>
    </source>
</reference>
<dbReference type="EMBL" id="JH767150">
    <property type="protein sequence ID" value="EQC35683.1"/>
    <property type="molecule type" value="Genomic_DNA"/>
</dbReference>